<keyword evidence="2" id="KW-1185">Reference proteome</keyword>
<sequence>PRCSSGTPVQTDLRDWTSGWTPHMLLVQLNSIPTMTRCVAHTGAPMCDLMAGFNQGPTTRQRLLWSPPSPSHHLLPAEEALERSRWIPAVESL</sequence>
<organism evidence="1 2">
    <name type="scientific">Pelobates cultripes</name>
    <name type="common">Western spadefoot toad</name>
    <dbReference type="NCBI Taxonomy" id="61616"/>
    <lineage>
        <taxon>Eukaryota</taxon>
        <taxon>Metazoa</taxon>
        <taxon>Chordata</taxon>
        <taxon>Craniata</taxon>
        <taxon>Vertebrata</taxon>
        <taxon>Euteleostomi</taxon>
        <taxon>Amphibia</taxon>
        <taxon>Batrachia</taxon>
        <taxon>Anura</taxon>
        <taxon>Pelobatoidea</taxon>
        <taxon>Pelobatidae</taxon>
        <taxon>Pelobates</taxon>
    </lineage>
</organism>
<reference evidence="1" key="1">
    <citation type="submission" date="2022-03" db="EMBL/GenBank/DDBJ databases">
        <authorList>
            <person name="Alioto T."/>
            <person name="Alioto T."/>
            <person name="Gomez Garrido J."/>
        </authorList>
    </citation>
    <scope>NUCLEOTIDE SEQUENCE</scope>
</reference>
<dbReference type="Proteomes" id="UP001295444">
    <property type="component" value="Chromosome 02"/>
</dbReference>
<feature type="non-terminal residue" evidence="1">
    <location>
        <position position="1"/>
    </location>
</feature>
<feature type="non-terminal residue" evidence="1">
    <location>
        <position position="93"/>
    </location>
</feature>
<proteinExistence type="predicted"/>
<name>A0AAD1VUB5_PELCU</name>
<gene>
    <name evidence="1" type="ORF">PECUL_23A038557</name>
</gene>
<dbReference type="AlphaFoldDB" id="A0AAD1VUB5"/>
<dbReference type="EMBL" id="OW240913">
    <property type="protein sequence ID" value="CAH2255337.1"/>
    <property type="molecule type" value="Genomic_DNA"/>
</dbReference>
<accession>A0AAD1VUB5</accession>
<evidence type="ECO:0000313" key="2">
    <source>
        <dbReference type="Proteomes" id="UP001295444"/>
    </source>
</evidence>
<protein>
    <submittedName>
        <fullName evidence="1">Uncharacterized protein</fullName>
    </submittedName>
</protein>
<evidence type="ECO:0000313" key="1">
    <source>
        <dbReference type="EMBL" id="CAH2255337.1"/>
    </source>
</evidence>